<dbReference type="SUPFAM" id="SSF82771">
    <property type="entry name" value="GIY-YIG endonuclease"/>
    <property type="match status" value="1"/>
</dbReference>
<evidence type="ECO:0000259" key="2">
    <source>
        <dbReference type="PROSITE" id="PS50164"/>
    </source>
</evidence>
<dbReference type="Pfam" id="PF01541">
    <property type="entry name" value="GIY-YIG"/>
    <property type="match status" value="1"/>
</dbReference>
<evidence type="ECO:0000313" key="3">
    <source>
        <dbReference type="EMBL" id="MED4404183.1"/>
    </source>
</evidence>
<dbReference type="Gene3D" id="3.40.1440.10">
    <property type="entry name" value="GIY-YIG endonuclease"/>
    <property type="match status" value="1"/>
</dbReference>
<dbReference type="PANTHER" id="PTHR34477:SF1">
    <property type="entry name" value="UPF0213 PROTEIN YHBQ"/>
    <property type="match status" value="1"/>
</dbReference>
<dbReference type="Proteomes" id="UP001342826">
    <property type="component" value="Unassembled WGS sequence"/>
</dbReference>
<dbReference type="EMBL" id="JARTFS010000026">
    <property type="protein sequence ID" value="MED4404183.1"/>
    <property type="molecule type" value="Genomic_DNA"/>
</dbReference>
<dbReference type="InterPro" id="IPR035901">
    <property type="entry name" value="GIY-YIG_endonuc_sf"/>
</dbReference>
<accession>A0ABU6P4A5</accession>
<proteinExistence type="inferred from homology"/>
<dbReference type="RefSeq" id="WP_328016012.1">
    <property type="nucleotide sequence ID" value="NZ_JARTFR010000009.1"/>
</dbReference>
<dbReference type="CDD" id="cd10456">
    <property type="entry name" value="GIY-YIG_UPF0213"/>
    <property type="match status" value="1"/>
</dbReference>
<sequence>MEKNNHFFYVLECKDGSYYAGYTVDLAARVEKHNAGKGAKYTRARKPVKLLYNERFETKSEALKMEYSFKKLSRIEKEKYIRKNRKEGLHNE</sequence>
<keyword evidence="4" id="KW-1185">Reference proteome</keyword>
<dbReference type="InterPro" id="IPR050190">
    <property type="entry name" value="UPF0213_domain"/>
</dbReference>
<dbReference type="PANTHER" id="PTHR34477">
    <property type="entry name" value="UPF0213 PROTEIN YHBQ"/>
    <property type="match status" value="1"/>
</dbReference>
<gene>
    <name evidence="3" type="ORF">P9271_23150</name>
</gene>
<comment type="caution">
    <text evidence="3">The sequence shown here is derived from an EMBL/GenBank/DDBJ whole genome shotgun (WGS) entry which is preliminary data.</text>
</comment>
<dbReference type="InterPro" id="IPR000305">
    <property type="entry name" value="GIY-YIG_endonuc"/>
</dbReference>
<dbReference type="PROSITE" id="PS50164">
    <property type="entry name" value="GIY_YIG"/>
    <property type="match status" value="1"/>
</dbReference>
<evidence type="ECO:0000313" key="4">
    <source>
        <dbReference type="Proteomes" id="UP001342826"/>
    </source>
</evidence>
<evidence type="ECO:0000256" key="1">
    <source>
        <dbReference type="ARBA" id="ARBA00007435"/>
    </source>
</evidence>
<name>A0ABU6P4A5_9BACI</name>
<comment type="similarity">
    <text evidence="1">Belongs to the UPF0213 family.</text>
</comment>
<reference evidence="3 4" key="1">
    <citation type="submission" date="2023-03" db="EMBL/GenBank/DDBJ databases">
        <title>Bacillus Genome Sequencing.</title>
        <authorList>
            <person name="Dunlap C."/>
        </authorList>
    </citation>
    <scope>NUCLEOTIDE SEQUENCE [LARGE SCALE GENOMIC DNA]</scope>
    <source>
        <strain evidence="3 4">NRS-1717</strain>
    </source>
</reference>
<feature type="domain" description="GIY-YIG" evidence="2">
    <location>
        <begin position="4"/>
        <end position="79"/>
    </location>
</feature>
<protein>
    <submittedName>
        <fullName evidence="3">GIY-YIG nuclease family protein</fullName>
    </submittedName>
</protein>
<organism evidence="3 4">
    <name type="scientific">Metabacillus fastidiosus</name>
    <dbReference type="NCBI Taxonomy" id="1458"/>
    <lineage>
        <taxon>Bacteria</taxon>
        <taxon>Bacillati</taxon>
        <taxon>Bacillota</taxon>
        <taxon>Bacilli</taxon>
        <taxon>Bacillales</taxon>
        <taxon>Bacillaceae</taxon>
        <taxon>Metabacillus</taxon>
    </lineage>
</organism>